<evidence type="ECO:0000313" key="3">
    <source>
        <dbReference type="Proteomes" id="UP000507470"/>
    </source>
</evidence>
<evidence type="ECO:0000256" key="1">
    <source>
        <dbReference type="SAM" id="Phobius"/>
    </source>
</evidence>
<dbReference type="OrthoDB" id="9904542at2759"/>
<keyword evidence="1" id="KW-0472">Membrane</keyword>
<keyword evidence="1" id="KW-1133">Transmembrane helix</keyword>
<keyword evidence="3" id="KW-1185">Reference proteome</keyword>
<name>A0A6J8DZY8_MYTCO</name>
<organism evidence="2 3">
    <name type="scientific">Mytilus coruscus</name>
    <name type="common">Sea mussel</name>
    <dbReference type="NCBI Taxonomy" id="42192"/>
    <lineage>
        <taxon>Eukaryota</taxon>
        <taxon>Metazoa</taxon>
        <taxon>Spiralia</taxon>
        <taxon>Lophotrochozoa</taxon>
        <taxon>Mollusca</taxon>
        <taxon>Bivalvia</taxon>
        <taxon>Autobranchia</taxon>
        <taxon>Pteriomorphia</taxon>
        <taxon>Mytilida</taxon>
        <taxon>Mytiloidea</taxon>
        <taxon>Mytilidae</taxon>
        <taxon>Mytilinae</taxon>
        <taxon>Mytilus</taxon>
    </lineage>
</organism>
<accession>A0A6J8DZY8</accession>
<dbReference type="AlphaFoldDB" id="A0A6J8DZY8"/>
<evidence type="ECO:0000313" key="2">
    <source>
        <dbReference type="EMBL" id="CAC5413416.1"/>
    </source>
</evidence>
<dbReference type="EMBL" id="CACVKT020008135">
    <property type="protein sequence ID" value="CAC5413416.1"/>
    <property type="molecule type" value="Genomic_DNA"/>
</dbReference>
<sequence>MEVKIIMSRMINVSLFICLSIFVSSVSLLNDTDVYLYHLLNITDTNISERGVLSQVGNLSTVSDRNVSNGDFFYASKTTENIFKTDDSDTERNRDYMKEPLNDLDKFDMFNYKNKSANDLGRTNTETPVHIMASLSLSDSESRTETTIQTRRNNQMNYTVPPGTDTRSNRSNEHFKVDQTDMMTTIKKFLKSNFTAWTSTERTVEKQKSSEFTTLSEEQYQNVTKVITLDKEDTTLNHGQMGTTIHEESLSTATIKYSVHLSPNRAQHRHPMHHLSLVPIEDGPFGSLIWKDKKYLISVLIPIVIGIVGAACIIGMTYTARYCQKYEAKIRDIRSTMIQQTPTSNDQIVLLTDSSDEL</sequence>
<protein>
    <submittedName>
        <fullName evidence="2">Uncharacterized protein</fullName>
    </submittedName>
</protein>
<proteinExistence type="predicted"/>
<dbReference type="Proteomes" id="UP000507470">
    <property type="component" value="Unassembled WGS sequence"/>
</dbReference>
<feature type="transmembrane region" description="Helical" evidence="1">
    <location>
        <begin position="295"/>
        <end position="320"/>
    </location>
</feature>
<gene>
    <name evidence="2" type="ORF">MCOR_46306</name>
</gene>
<reference evidence="2 3" key="1">
    <citation type="submission" date="2020-06" db="EMBL/GenBank/DDBJ databases">
        <authorList>
            <person name="Li R."/>
            <person name="Bekaert M."/>
        </authorList>
    </citation>
    <scope>NUCLEOTIDE SEQUENCE [LARGE SCALE GENOMIC DNA]</scope>
    <source>
        <strain evidence="3">wild</strain>
    </source>
</reference>
<keyword evidence="1" id="KW-0812">Transmembrane</keyword>